<reference evidence="1" key="3">
    <citation type="submission" date="2015-04" db="UniProtKB">
        <authorList>
            <consortium name="EnsemblPlants"/>
        </authorList>
    </citation>
    <scope>IDENTIFICATION</scope>
</reference>
<evidence type="ECO:0000313" key="1">
    <source>
        <dbReference type="EnsemblPlants" id="LPERR03G27010.3"/>
    </source>
</evidence>
<accession>A0A0D9VYD6</accession>
<dbReference type="AlphaFoldDB" id="A0A0D9VYD6"/>
<proteinExistence type="predicted"/>
<evidence type="ECO:0000313" key="2">
    <source>
        <dbReference type="Proteomes" id="UP000032180"/>
    </source>
</evidence>
<keyword evidence="2" id="KW-1185">Reference proteome</keyword>
<organism evidence="1 2">
    <name type="scientific">Leersia perrieri</name>
    <dbReference type="NCBI Taxonomy" id="77586"/>
    <lineage>
        <taxon>Eukaryota</taxon>
        <taxon>Viridiplantae</taxon>
        <taxon>Streptophyta</taxon>
        <taxon>Embryophyta</taxon>
        <taxon>Tracheophyta</taxon>
        <taxon>Spermatophyta</taxon>
        <taxon>Magnoliopsida</taxon>
        <taxon>Liliopsida</taxon>
        <taxon>Poales</taxon>
        <taxon>Poaceae</taxon>
        <taxon>BOP clade</taxon>
        <taxon>Oryzoideae</taxon>
        <taxon>Oryzeae</taxon>
        <taxon>Oryzinae</taxon>
        <taxon>Leersia</taxon>
    </lineage>
</organism>
<dbReference type="Gramene" id="LPERR03G27010.3">
    <property type="protein sequence ID" value="LPERR03G27010.3"/>
    <property type="gene ID" value="LPERR03G27010"/>
</dbReference>
<dbReference type="Proteomes" id="UP000032180">
    <property type="component" value="Chromosome 3"/>
</dbReference>
<name>A0A0D9VYD6_9ORYZ</name>
<protein>
    <submittedName>
        <fullName evidence="1">Uncharacterized protein</fullName>
    </submittedName>
</protein>
<sequence length="60" mass="6414">METTAAVAAVAWPILYAGFKAFFTPGSHFFGPKQSGQAIGYFGPKQAEYGTKATGLRNTR</sequence>
<reference evidence="2" key="2">
    <citation type="submission" date="2013-12" db="EMBL/GenBank/DDBJ databases">
        <authorList>
            <person name="Yu Y."/>
            <person name="Lee S."/>
            <person name="de Baynast K."/>
            <person name="Wissotski M."/>
            <person name="Liu L."/>
            <person name="Talag J."/>
            <person name="Goicoechea J."/>
            <person name="Angelova A."/>
            <person name="Jetty R."/>
            <person name="Kudrna D."/>
            <person name="Golser W."/>
            <person name="Rivera L."/>
            <person name="Zhang J."/>
            <person name="Wing R."/>
        </authorList>
    </citation>
    <scope>NUCLEOTIDE SEQUENCE</scope>
</reference>
<reference evidence="1 2" key="1">
    <citation type="submission" date="2012-08" db="EMBL/GenBank/DDBJ databases">
        <title>Oryza genome evolution.</title>
        <authorList>
            <person name="Wing R.A."/>
        </authorList>
    </citation>
    <scope>NUCLEOTIDE SEQUENCE</scope>
</reference>
<dbReference type="EnsemblPlants" id="LPERR03G27010.3">
    <property type="protein sequence ID" value="LPERR03G27010.3"/>
    <property type="gene ID" value="LPERR03G27010"/>
</dbReference>
<dbReference type="HOGENOM" id="CLU_2945012_0_0_1"/>